<protein>
    <submittedName>
        <fullName evidence="2">HtdV</fullName>
    </submittedName>
</protein>
<accession>Q936A1</accession>
<keyword evidence="1" id="KW-0472">Membrane</keyword>
<name>Q936A1_SERMA</name>
<reference evidence="2" key="2">
    <citation type="submission" date="2001-11" db="EMBL/GenBank/DDBJ databases">
        <authorList>
            <person name="Page D.T."/>
            <person name="Colleran E."/>
            <person name="Whelan K.F."/>
        </authorList>
    </citation>
    <scope>NUCLEOTIDE SEQUENCE</scope>
    <source>
        <plasmid evidence="2">IncHI2 plasmid R478</plasmid>
    </source>
</reference>
<sequence>MDSLEKKESPESAGPEITKKMVRERTTKKITFEIDIEKILKYLFFFAFAVLVIIYGYKGFMNVYDYFNKQSQPFVQELQCLTCLNYVRNFSSITEAVLLTMIDLNSKNISEH</sequence>
<gene>
    <name evidence="2" type="primary">htdV</name>
</gene>
<dbReference type="EMBL" id="U62007">
    <property type="protein sequence ID" value="AAL27016.1"/>
    <property type="molecule type" value="Genomic_DNA"/>
</dbReference>
<keyword evidence="2" id="KW-0614">Plasmid</keyword>
<evidence type="ECO:0000256" key="1">
    <source>
        <dbReference type="SAM" id="Phobius"/>
    </source>
</evidence>
<keyword evidence="1" id="KW-0812">Transmembrane</keyword>
<proteinExistence type="predicted"/>
<organism evidence="2">
    <name type="scientific">Serratia marcescens</name>
    <dbReference type="NCBI Taxonomy" id="615"/>
    <lineage>
        <taxon>Bacteria</taxon>
        <taxon>Pseudomonadati</taxon>
        <taxon>Pseudomonadota</taxon>
        <taxon>Gammaproteobacteria</taxon>
        <taxon>Enterobacterales</taxon>
        <taxon>Yersiniaceae</taxon>
        <taxon>Serratia</taxon>
    </lineage>
</organism>
<feature type="transmembrane region" description="Helical" evidence="1">
    <location>
        <begin position="39"/>
        <end position="57"/>
    </location>
</feature>
<keyword evidence="1" id="KW-1133">Transmembrane helix</keyword>
<reference evidence="2" key="1">
    <citation type="journal article" date="1999" name="FEMS Microbiol. Lett.">
        <title>Mapping studies and genetic analysis of transfer genes of the multi-resistant IncHI2 plasmid, R478.</title>
        <authorList>
            <person name="Page D.T."/>
            <person name="Whelan K.F."/>
            <person name="Colleran E."/>
        </authorList>
    </citation>
    <scope>NUCLEOTIDE SEQUENCE</scope>
    <source>
        <plasmid evidence="2">IncHI2 plasmid R478</plasmid>
    </source>
</reference>
<evidence type="ECO:0000313" key="2">
    <source>
        <dbReference type="EMBL" id="AAL27016.1"/>
    </source>
</evidence>
<dbReference type="AlphaFoldDB" id="Q936A1"/>
<geneLocation type="plasmid" evidence="2">
    <name>IncHI2 plasmid R478</name>
</geneLocation>